<keyword evidence="7" id="KW-0560">Oxidoreductase</keyword>
<keyword evidence="8" id="KW-0408">Iron</keyword>
<evidence type="ECO:0000256" key="5">
    <source>
        <dbReference type="ARBA" id="ARBA00022691"/>
    </source>
</evidence>
<dbReference type="InterPro" id="IPR013785">
    <property type="entry name" value="Aldolase_TIM"/>
</dbReference>
<dbReference type="EMBL" id="JBFSOO010000006">
    <property type="protein sequence ID" value="MEZ6853788.1"/>
    <property type="molecule type" value="Genomic_DNA"/>
</dbReference>
<evidence type="ECO:0000256" key="6">
    <source>
        <dbReference type="ARBA" id="ARBA00022723"/>
    </source>
</evidence>
<dbReference type="UniPathway" id="UPA01069"/>
<evidence type="ECO:0000256" key="3">
    <source>
        <dbReference type="ARBA" id="ARBA00011245"/>
    </source>
</evidence>
<dbReference type="HAMAP" id="MF_02059">
    <property type="entry name" value="Activ_enz_CutD"/>
    <property type="match status" value="1"/>
</dbReference>
<protein>
    <submittedName>
        <fullName evidence="12">Choline TMA-lyase-activating enzyme</fullName>
    </submittedName>
    <submittedName>
        <fullName evidence="13">Pyruvate formate lyase activating enzyme</fullName>
    </submittedName>
</protein>
<keyword evidence="9" id="KW-0411">Iron-sulfur</keyword>
<dbReference type="InterPro" id="IPR034457">
    <property type="entry name" value="Organic_radical-activating"/>
</dbReference>
<evidence type="ECO:0000313" key="12">
    <source>
        <dbReference type="EMBL" id="MEZ6853788.1"/>
    </source>
</evidence>
<dbReference type="PROSITE" id="PS01087">
    <property type="entry name" value="RADICAL_ACTIVATING"/>
    <property type="match status" value="1"/>
</dbReference>
<keyword evidence="13" id="KW-0456">Lyase</keyword>
<dbReference type="PANTHER" id="PTHR30352">
    <property type="entry name" value="PYRUVATE FORMATE-LYASE-ACTIVATING ENZYME"/>
    <property type="match status" value="1"/>
</dbReference>
<dbReference type="NCBIfam" id="TIGR02494">
    <property type="entry name" value="PFLE_PFLC"/>
    <property type="match status" value="1"/>
</dbReference>
<evidence type="ECO:0000313" key="15">
    <source>
        <dbReference type="Proteomes" id="UP001568358"/>
    </source>
</evidence>
<dbReference type="SFLD" id="SFLDG01118">
    <property type="entry name" value="activating_enzymes__group_2"/>
    <property type="match status" value="1"/>
</dbReference>
<feature type="domain" description="Radical SAM core" evidence="11">
    <location>
        <begin position="24"/>
        <end position="310"/>
    </location>
</feature>
<reference evidence="13 14" key="1">
    <citation type="submission" date="2016-11" db="EMBL/GenBank/DDBJ databases">
        <authorList>
            <person name="Varghese N."/>
            <person name="Submissions S."/>
        </authorList>
    </citation>
    <scope>NUCLEOTIDE SEQUENCE [LARGE SCALE GENOMIC DNA]</scope>
    <source>
        <strain evidence="13 14">DSM 17919</strain>
    </source>
</reference>
<dbReference type="GO" id="GO:0046872">
    <property type="term" value="F:metal ion binding"/>
    <property type="evidence" value="ECO:0007669"/>
    <property type="project" value="UniProtKB-KW"/>
</dbReference>
<evidence type="ECO:0000256" key="7">
    <source>
        <dbReference type="ARBA" id="ARBA00023002"/>
    </source>
</evidence>
<feature type="domain" description="4Fe-4S ferredoxin-type" evidence="10">
    <location>
        <begin position="85"/>
        <end position="115"/>
    </location>
</feature>
<keyword evidence="4" id="KW-0004">4Fe-4S</keyword>
<dbReference type="InterPro" id="IPR017900">
    <property type="entry name" value="4Fe4S_Fe_S_CS"/>
</dbReference>
<comment type="subunit">
    <text evidence="3">Monomer.</text>
</comment>
<reference evidence="12 15" key="2">
    <citation type="submission" date="2024-07" db="EMBL/GenBank/DDBJ databases">
        <title>Active virus-host system and metabolic interactions in a Lokiarchaeon culture.</title>
        <authorList>
            <person name="Ponce Toledo R.I."/>
            <person name="Rodrigues Oliveira T."/>
            <person name="Schleper C."/>
        </authorList>
    </citation>
    <scope>NUCLEOTIDE SEQUENCE [LARGE SCALE GENOMIC DNA]</scope>
    <source>
        <strain evidence="12 15">B35</strain>
    </source>
</reference>
<dbReference type="GO" id="GO:0051539">
    <property type="term" value="F:4 iron, 4 sulfur cluster binding"/>
    <property type="evidence" value="ECO:0007669"/>
    <property type="project" value="UniProtKB-KW"/>
</dbReference>
<dbReference type="SFLD" id="SFLDS00029">
    <property type="entry name" value="Radical_SAM"/>
    <property type="match status" value="1"/>
</dbReference>
<evidence type="ECO:0000313" key="13">
    <source>
        <dbReference type="EMBL" id="SHJ24674.1"/>
    </source>
</evidence>
<evidence type="ECO:0000256" key="2">
    <source>
        <dbReference type="ARBA" id="ARBA00009777"/>
    </source>
</evidence>
<dbReference type="Proteomes" id="UP001568358">
    <property type="component" value="Unassembled WGS sequence"/>
</dbReference>
<evidence type="ECO:0000256" key="4">
    <source>
        <dbReference type="ARBA" id="ARBA00022485"/>
    </source>
</evidence>
<dbReference type="AlphaFoldDB" id="A0A8G2F983"/>
<evidence type="ECO:0000259" key="10">
    <source>
        <dbReference type="PROSITE" id="PS51379"/>
    </source>
</evidence>
<dbReference type="Gene3D" id="3.30.70.20">
    <property type="match status" value="1"/>
</dbReference>
<keyword evidence="6" id="KW-0479">Metal-binding</keyword>
<keyword evidence="5" id="KW-0949">S-adenosyl-L-methionine</keyword>
<comment type="cofactor">
    <cofactor evidence="1">
        <name>[4Fe-4S] cluster</name>
        <dbReference type="ChEBI" id="CHEBI:49883"/>
    </cofactor>
</comment>
<dbReference type="InterPro" id="IPR030905">
    <property type="entry name" value="CutC_activ_rSAM"/>
</dbReference>
<evidence type="ECO:0000256" key="8">
    <source>
        <dbReference type="ARBA" id="ARBA00023004"/>
    </source>
</evidence>
<dbReference type="InterPro" id="IPR017896">
    <property type="entry name" value="4Fe4S_Fe-S-bd"/>
</dbReference>
<dbReference type="Proteomes" id="UP000184001">
    <property type="component" value="Unassembled WGS sequence"/>
</dbReference>
<name>A0A8G2F983_9BACT</name>
<dbReference type="SFLD" id="SFLDG01066">
    <property type="entry name" value="organic_radical-activating_enz"/>
    <property type="match status" value="1"/>
</dbReference>
<dbReference type="PANTHER" id="PTHR30352:SF4">
    <property type="entry name" value="PYRUVATE FORMATE-LYASE 2-ACTIVATING ENZYME"/>
    <property type="match status" value="1"/>
</dbReference>
<accession>A0A8G2F983</accession>
<dbReference type="Pfam" id="PF00037">
    <property type="entry name" value="Fer4"/>
    <property type="match status" value="1"/>
</dbReference>
<dbReference type="PROSITE" id="PS51918">
    <property type="entry name" value="RADICAL_SAM"/>
    <property type="match status" value="1"/>
</dbReference>
<dbReference type="PROSITE" id="PS51379">
    <property type="entry name" value="4FE4S_FER_2"/>
    <property type="match status" value="2"/>
</dbReference>
<dbReference type="InterPro" id="IPR040074">
    <property type="entry name" value="BssD/PflA/YjjW"/>
</dbReference>
<sequence length="316" mass="35714">MTVSNVDKIERKGLIFNVQKYNMYDGPGVRTLVFFKGCPLRCKWCSNPESQSRKAQILFKKNLCTNCGRCVPVCPVGIHSIGVDRTHSISRNVDCIGCGECVRVCLDSALSVVGEAKTVSEVLDIIEEDRAFYEMSGGGVTLGGGEVLMQPEFALNVLMGCKQRGINTAIETCGYTKRETILKIAEFTDLFLFDLKHINSERHYELTGVRNEWILENFTALIQGRFNVQARLPLMKGVNDAEEDIEQLIAFLQRFRDRKNFKGVDLLPYHKMGVGKYSQLDAEYPVKEDLSLSDAELERIENQFKRRGFPVAIIKH</sequence>
<keyword evidence="15" id="KW-1185">Reference proteome</keyword>
<dbReference type="NCBIfam" id="TIGR04395">
    <property type="entry name" value="cutC_activ_rSAM"/>
    <property type="match status" value="1"/>
</dbReference>
<organism evidence="13 14">
    <name type="scientific">Halodesulfovibrio aestuarii</name>
    <dbReference type="NCBI Taxonomy" id="126333"/>
    <lineage>
        <taxon>Bacteria</taxon>
        <taxon>Pseudomonadati</taxon>
        <taxon>Thermodesulfobacteriota</taxon>
        <taxon>Desulfovibrionia</taxon>
        <taxon>Desulfovibrionales</taxon>
        <taxon>Desulfovibrionaceae</taxon>
        <taxon>Halodesulfovibrio</taxon>
    </lineage>
</organism>
<dbReference type="InterPro" id="IPR007197">
    <property type="entry name" value="rSAM"/>
</dbReference>
<dbReference type="InterPro" id="IPR012839">
    <property type="entry name" value="Organic_radical_activase"/>
</dbReference>
<dbReference type="Gene3D" id="3.20.20.70">
    <property type="entry name" value="Aldolase class I"/>
    <property type="match status" value="1"/>
</dbReference>
<dbReference type="PIRSF" id="PIRSF000371">
    <property type="entry name" value="PFL_act_enz"/>
    <property type="match status" value="1"/>
</dbReference>
<evidence type="ECO:0000259" key="11">
    <source>
        <dbReference type="PROSITE" id="PS51918"/>
    </source>
</evidence>
<dbReference type="InterPro" id="IPR001989">
    <property type="entry name" value="Radical_activat_CS"/>
</dbReference>
<dbReference type="Pfam" id="PF04055">
    <property type="entry name" value="Radical_SAM"/>
    <property type="match status" value="1"/>
</dbReference>
<dbReference type="EMBL" id="FQZR01000004">
    <property type="protein sequence ID" value="SHJ24674.1"/>
    <property type="molecule type" value="Genomic_DNA"/>
</dbReference>
<feature type="domain" description="4Fe-4S ferredoxin-type" evidence="10">
    <location>
        <begin position="55"/>
        <end position="84"/>
    </location>
</feature>
<keyword evidence="13" id="KW-0670">Pyruvate</keyword>
<dbReference type="InterPro" id="IPR058240">
    <property type="entry name" value="rSAM_sf"/>
</dbReference>
<evidence type="ECO:0000313" key="14">
    <source>
        <dbReference type="Proteomes" id="UP000184001"/>
    </source>
</evidence>
<dbReference type="SUPFAM" id="SSF102114">
    <property type="entry name" value="Radical SAM enzymes"/>
    <property type="match status" value="1"/>
</dbReference>
<dbReference type="GO" id="GO:0016829">
    <property type="term" value="F:lyase activity"/>
    <property type="evidence" value="ECO:0007669"/>
    <property type="project" value="UniProtKB-KW"/>
</dbReference>
<proteinExistence type="inferred from homology"/>
<comment type="similarity">
    <text evidence="2">Belongs to the organic radical-activating enzymes family.</text>
</comment>
<evidence type="ECO:0000256" key="9">
    <source>
        <dbReference type="ARBA" id="ARBA00023014"/>
    </source>
</evidence>
<dbReference type="SUPFAM" id="SSF54862">
    <property type="entry name" value="4Fe-4S ferredoxins"/>
    <property type="match status" value="1"/>
</dbReference>
<dbReference type="GO" id="GO:0016491">
    <property type="term" value="F:oxidoreductase activity"/>
    <property type="evidence" value="ECO:0007669"/>
    <property type="project" value="UniProtKB-KW"/>
</dbReference>
<evidence type="ECO:0000256" key="1">
    <source>
        <dbReference type="ARBA" id="ARBA00001966"/>
    </source>
</evidence>
<dbReference type="RefSeq" id="WP_019999993.1">
    <property type="nucleotide sequence ID" value="NZ_FQZR01000004.1"/>
</dbReference>
<comment type="caution">
    <text evidence="13">The sequence shown here is derived from an EMBL/GenBank/DDBJ whole genome shotgun (WGS) entry which is preliminary data.</text>
</comment>
<gene>
    <name evidence="12" type="primary">cutD</name>
    <name evidence="12" type="ORF">AB2Z07_09625</name>
    <name evidence="13" type="ORF">SAMN05660830_01918</name>
</gene>
<dbReference type="PROSITE" id="PS00198">
    <property type="entry name" value="4FE4S_FER_1"/>
    <property type="match status" value="1"/>
</dbReference>